<dbReference type="Proteomes" id="UP001056120">
    <property type="component" value="Linkage Group LG27"/>
</dbReference>
<comment type="caution">
    <text evidence="1">The sequence shown here is derived from an EMBL/GenBank/DDBJ whole genome shotgun (WGS) entry which is preliminary data.</text>
</comment>
<proteinExistence type="predicted"/>
<name>A0ACB8YP13_9ASTR</name>
<evidence type="ECO:0000313" key="1">
    <source>
        <dbReference type="EMBL" id="KAI3687242.1"/>
    </source>
</evidence>
<organism evidence="1 2">
    <name type="scientific">Smallanthus sonchifolius</name>
    <dbReference type="NCBI Taxonomy" id="185202"/>
    <lineage>
        <taxon>Eukaryota</taxon>
        <taxon>Viridiplantae</taxon>
        <taxon>Streptophyta</taxon>
        <taxon>Embryophyta</taxon>
        <taxon>Tracheophyta</taxon>
        <taxon>Spermatophyta</taxon>
        <taxon>Magnoliopsida</taxon>
        <taxon>eudicotyledons</taxon>
        <taxon>Gunneridae</taxon>
        <taxon>Pentapetalae</taxon>
        <taxon>asterids</taxon>
        <taxon>campanulids</taxon>
        <taxon>Asterales</taxon>
        <taxon>Asteraceae</taxon>
        <taxon>Asteroideae</taxon>
        <taxon>Heliantheae alliance</taxon>
        <taxon>Millerieae</taxon>
        <taxon>Smallanthus</taxon>
    </lineage>
</organism>
<evidence type="ECO:0000313" key="2">
    <source>
        <dbReference type="Proteomes" id="UP001056120"/>
    </source>
</evidence>
<sequence>MGLPKILGVVAQWLTSKKGHSQHEVTQWVAKDGSSHFDESRTIDKQNWEVDKIVSWGKKKWHIDISKGFEKRDNNEDAENGCVYGDYRS</sequence>
<dbReference type="EMBL" id="CM042044">
    <property type="protein sequence ID" value="KAI3687242.1"/>
    <property type="molecule type" value="Genomic_DNA"/>
</dbReference>
<reference evidence="1 2" key="2">
    <citation type="journal article" date="2022" name="Mol. Ecol. Resour.">
        <title>The genomes of chicory, endive, great burdock and yacon provide insights into Asteraceae paleo-polyploidization history and plant inulin production.</title>
        <authorList>
            <person name="Fan W."/>
            <person name="Wang S."/>
            <person name="Wang H."/>
            <person name="Wang A."/>
            <person name="Jiang F."/>
            <person name="Liu H."/>
            <person name="Zhao H."/>
            <person name="Xu D."/>
            <person name="Zhang Y."/>
        </authorList>
    </citation>
    <scope>NUCLEOTIDE SEQUENCE [LARGE SCALE GENOMIC DNA]</scope>
    <source>
        <strain evidence="2">cv. Yunnan</strain>
        <tissue evidence="1">Leaves</tissue>
    </source>
</reference>
<gene>
    <name evidence="1" type="ORF">L1987_80936</name>
</gene>
<keyword evidence="2" id="KW-1185">Reference proteome</keyword>
<reference evidence="2" key="1">
    <citation type="journal article" date="2022" name="Mol. Ecol. Resour.">
        <title>The genomes of chicory, endive, great burdock and yacon provide insights into Asteraceae palaeo-polyploidization history and plant inulin production.</title>
        <authorList>
            <person name="Fan W."/>
            <person name="Wang S."/>
            <person name="Wang H."/>
            <person name="Wang A."/>
            <person name="Jiang F."/>
            <person name="Liu H."/>
            <person name="Zhao H."/>
            <person name="Xu D."/>
            <person name="Zhang Y."/>
        </authorList>
    </citation>
    <scope>NUCLEOTIDE SEQUENCE [LARGE SCALE GENOMIC DNA]</scope>
    <source>
        <strain evidence="2">cv. Yunnan</strain>
    </source>
</reference>
<protein>
    <submittedName>
        <fullName evidence="1">Uncharacterized protein</fullName>
    </submittedName>
</protein>
<accession>A0ACB8YP13</accession>